<dbReference type="HOGENOM" id="CLU_131584_2_0_4"/>
<dbReference type="Gene3D" id="3.40.50.10110">
    <property type="entry name" value="DNA polymerase III subunit chi"/>
    <property type="match status" value="1"/>
</dbReference>
<dbReference type="GO" id="GO:0006260">
    <property type="term" value="P:DNA replication"/>
    <property type="evidence" value="ECO:0007669"/>
    <property type="project" value="InterPro"/>
</dbReference>
<dbReference type="InterPro" id="IPR036768">
    <property type="entry name" value="PolIII_chi_sf"/>
</dbReference>
<dbReference type="STRING" id="887898.HMPREF0551_1389"/>
<keyword evidence="2" id="KW-1185">Reference proteome</keyword>
<dbReference type="PANTHER" id="PTHR38767">
    <property type="entry name" value="DNA POLYMERASE III SUBUNIT CHI"/>
    <property type="match status" value="1"/>
</dbReference>
<dbReference type="GO" id="GO:0032298">
    <property type="term" value="P:positive regulation of DNA-templated DNA replication initiation"/>
    <property type="evidence" value="ECO:0007669"/>
    <property type="project" value="TreeGrafter"/>
</dbReference>
<accession>E7RXH6</accession>
<dbReference type="AlphaFoldDB" id="E7RXH6"/>
<dbReference type="PANTHER" id="PTHR38767:SF1">
    <property type="entry name" value="DNA POLYMERASE III SUBUNIT CHI"/>
    <property type="match status" value="1"/>
</dbReference>
<dbReference type="SUPFAM" id="SSF102400">
    <property type="entry name" value="DNA polymerase III chi subunit"/>
    <property type="match status" value="1"/>
</dbReference>
<evidence type="ECO:0000313" key="1">
    <source>
        <dbReference type="EMBL" id="EFV94972.1"/>
    </source>
</evidence>
<gene>
    <name evidence="1" type="ORF">HMPREF0551_1389</name>
</gene>
<sequence>MTQVDFHFNVPDTGRYGCRLVRKAWQAGHKVVVYCEDTRRLASFDRLLWEFAPLSFIPHVSVRHPLAERTPVLLTASDADVPASHRQVLVNLGERMPPAFADYARVVELVGTDAQSRQAARARFRSYREQGYTPLTHDVEERDGNR</sequence>
<comment type="caution">
    <text evidence="1">The sequence shown here is derived from an EMBL/GenBank/DDBJ whole genome shotgun (WGS) entry which is preliminary data.</text>
</comment>
<dbReference type="GO" id="GO:0003677">
    <property type="term" value="F:DNA binding"/>
    <property type="evidence" value="ECO:0007669"/>
    <property type="project" value="InterPro"/>
</dbReference>
<dbReference type="EMBL" id="AEQP01000008">
    <property type="protein sequence ID" value="EFV94972.1"/>
    <property type="molecule type" value="Genomic_DNA"/>
</dbReference>
<dbReference type="eggNOG" id="COG2927">
    <property type="taxonomic scope" value="Bacteria"/>
</dbReference>
<evidence type="ECO:0000313" key="2">
    <source>
        <dbReference type="Proteomes" id="UP000011021"/>
    </source>
</evidence>
<dbReference type="GO" id="GO:0003887">
    <property type="term" value="F:DNA-directed DNA polymerase activity"/>
    <property type="evidence" value="ECO:0007669"/>
    <property type="project" value="InterPro"/>
</dbReference>
<proteinExistence type="predicted"/>
<organism evidence="1 2">
    <name type="scientific">Lautropia mirabilis ATCC 51599</name>
    <dbReference type="NCBI Taxonomy" id="887898"/>
    <lineage>
        <taxon>Bacteria</taxon>
        <taxon>Pseudomonadati</taxon>
        <taxon>Pseudomonadota</taxon>
        <taxon>Betaproteobacteria</taxon>
        <taxon>Burkholderiales</taxon>
        <taxon>Burkholderiaceae</taxon>
        <taxon>Lautropia</taxon>
    </lineage>
</organism>
<dbReference type="Pfam" id="PF04364">
    <property type="entry name" value="DNA_pol3_chi"/>
    <property type="match status" value="1"/>
</dbReference>
<protein>
    <submittedName>
        <fullName evidence="1">Putative DNA polymerase III subunit chi</fullName>
    </submittedName>
</protein>
<dbReference type="Proteomes" id="UP000011021">
    <property type="component" value="Unassembled WGS sequence"/>
</dbReference>
<reference evidence="1 2" key="1">
    <citation type="submission" date="2010-12" db="EMBL/GenBank/DDBJ databases">
        <authorList>
            <person name="Muzny D."/>
            <person name="Qin X."/>
            <person name="Deng J."/>
            <person name="Jiang H."/>
            <person name="Liu Y."/>
            <person name="Qu J."/>
            <person name="Song X.-Z."/>
            <person name="Zhang L."/>
            <person name="Thornton R."/>
            <person name="Coyle M."/>
            <person name="Francisco L."/>
            <person name="Jackson L."/>
            <person name="Javaid M."/>
            <person name="Korchina V."/>
            <person name="Kovar C."/>
            <person name="Mata R."/>
            <person name="Mathew T."/>
            <person name="Ngo R."/>
            <person name="Nguyen L."/>
            <person name="Nguyen N."/>
            <person name="Okwuonu G."/>
            <person name="Ongeri F."/>
            <person name="Pham C."/>
            <person name="Simmons D."/>
            <person name="Wilczek-Boney K."/>
            <person name="Hale W."/>
            <person name="Jakkamsetti A."/>
            <person name="Pham P."/>
            <person name="Ruth R."/>
            <person name="San Lucas F."/>
            <person name="Warren J."/>
            <person name="Zhang J."/>
            <person name="Zhao Z."/>
            <person name="Zhou C."/>
            <person name="Zhu D."/>
            <person name="Lee S."/>
            <person name="Bess C."/>
            <person name="Blankenburg K."/>
            <person name="Forbes L."/>
            <person name="Fu Q."/>
            <person name="Gubbala S."/>
            <person name="Hirani K."/>
            <person name="Jayaseelan J.C."/>
            <person name="Lara F."/>
            <person name="Munidasa M."/>
            <person name="Palculict T."/>
            <person name="Patil S."/>
            <person name="Pu L.-L."/>
            <person name="Saada N."/>
            <person name="Tang L."/>
            <person name="Weissenberger G."/>
            <person name="Zhu Y."/>
            <person name="Hemphill L."/>
            <person name="Shang Y."/>
            <person name="Youmans B."/>
            <person name="Ayvaz T."/>
            <person name="Ross M."/>
            <person name="Santibanez J."/>
            <person name="Aqrawi P."/>
            <person name="Gross S."/>
            <person name="Joshi V."/>
            <person name="Fowler G."/>
            <person name="Nazareth L."/>
            <person name="Reid J."/>
            <person name="Worley K."/>
            <person name="Petrosino J."/>
            <person name="Highlander S."/>
            <person name="Gibbs R."/>
        </authorList>
    </citation>
    <scope>NUCLEOTIDE SEQUENCE [LARGE SCALE GENOMIC DNA]</scope>
    <source>
        <strain evidence="1 2">ATCC 51599</strain>
    </source>
</reference>
<dbReference type="RefSeq" id="WP_005673660.1">
    <property type="nucleotide sequence ID" value="NZ_CP146288.1"/>
</dbReference>
<name>E7RXH6_9BURK</name>
<dbReference type="InterPro" id="IPR007459">
    <property type="entry name" value="DNA_pol3_chi"/>
</dbReference>